<organism evidence="1 2">
    <name type="scientific">Dreissena polymorpha</name>
    <name type="common">Zebra mussel</name>
    <name type="synonym">Mytilus polymorpha</name>
    <dbReference type="NCBI Taxonomy" id="45954"/>
    <lineage>
        <taxon>Eukaryota</taxon>
        <taxon>Metazoa</taxon>
        <taxon>Spiralia</taxon>
        <taxon>Lophotrochozoa</taxon>
        <taxon>Mollusca</taxon>
        <taxon>Bivalvia</taxon>
        <taxon>Autobranchia</taxon>
        <taxon>Heteroconchia</taxon>
        <taxon>Euheterodonta</taxon>
        <taxon>Imparidentia</taxon>
        <taxon>Neoheterodontei</taxon>
        <taxon>Myida</taxon>
        <taxon>Dreissenoidea</taxon>
        <taxon>Dreissenidae</taxon>
        <taxon>Dreissena</taxon>
    </lineage>
</organism>
<name>A0A9D4HTG7_DREPO</name>
<evidence type="ECO:0000313" key="2">
    <source>
        <dbReference type="Proteomes" id="UP000828390"/>
    </source>
</evidence>
<sequence>MSLGLWEPSKAVFGSFKLPCGSVTIQEDGSIREMIQYGPCSCSRGSGDSCIYALVICVHP</sequence>
<proteinExistence type="predicted"/>
<reference evidence="1" key="2">
    <citation type="submission" date="2020-11" db="EMBL/GenBank/DDBJ databases">
        <authorList>
            <person name="McCartney M.A."/>
            <person name="Auch B."/>
            <person name="Kono T."/>
            <person name="Mallez S."/>
            <person name="Becker A."/>
            <person name="Gohl D.M."/>
            <person name="Silverstein K.A.T."/>
            <person name="Koren S."/>
            <person name="Bechman K.B."/>
            <person name="Herman A."/>
            <person name="Abrahante J.E."/>
            <person name="Garbe J."/>
        </authorList>
    </citation>
    <scope>NUCLEOTIDE SEQUENCE</scope>
    <source>
        <strain evidence="1">Duluth1</strain>
        <tissue evidence="1">Whole animal</tissue>
    </source>
</reference>
<reference evidence="1" key="1">
    <citation type="journal article" date="2019" name="bioRxiv">
        <title>The Genome of the Zebra Mussel, Dreissena polymorpha: A Resource for Invasive Species Research.</title>
        <authorList>
            <person name="McCartney M.A."/>
            <person name="Auch B."/>
            <person name="Kono T."/>
            <person name="Mallez S."/>
            <person name="Zhang Y."/>
            <person name="Obille A."/>
            <person name="Becker A."/>
            <person name="Abrahante J.E."/>
            <person name="Garbe J."/>
            <person name="Badalamenti J.P."/>
            <person name="Herman A."/>
            <person name="Mangelson H."/>
            <person name="Liachko I."/>
            <person name="Sullivan S."/>
            <person name="Sone E.D."/>
            <person name="Koren S."/>
            <person name="Silverstein K.A.T."/>
            <person name="Beckman K.B."/>
            <person name="Gohl D.M."/>
        </authorList>
    </citation>
    <scope>NUCLEOTIDE SEQUENCE</scope>
    <source>
        <strain evidence="1">Duluth1</strain>
        <tissue evidence="1">Whole animal</tissue>
    </source>
</reference>
<dbReference type="Proteomes" id="UP000828390">
    <property type="component" value="Unassembled WGS sequence"/>
</dbReference>
<comment type="caution">
    <text evidence="1">The sequence shown here is derived from an EMBL/GenBank/DDBJ whole genome shotgun (WGS) entry which is preliminary data.</text>
</comment>
<protein>
    <submittedName>
        <fullName evidence="1">Uncharacterized protein</fullName>
    </submittedName>
</protein>
<evidence type="ECO:0000313" key="1">
    <source>
        <dbReference type="EMBL" id="KAH3734440.1"/>
    </source>
</evidence>
<gene>
    <name evidence="1" type="ORF">DPMN_040880</name>
</gene>
<accession>A0A9D4HTG7</accession>
<keyword evidence="2" id="KW-1185">Reference proteome</keyword>
<dbReference type="EMBL" id="JAIWYP010000011">
    <property type="protein sequence ID" value="KAH3734440.1"/>
    <property type="molecule type" value="Genomic_DNA"/>
</dbReference>
<dbReference type="AlphaFoldDB" id="A0A9D4HTG7"/>